<organism evidence="1 2">
    <name type="scientific">Neptunicella marina</name>
    <dbReference type="NCBI Taxonomy" id="2125989"/>
    <lineage>
        <taxon>Bacteria</taxon>
        <taxon>Pseudomonadati</taxon>
        <taxon>Pseudomonadota</taxon>
        <taxon>Gammaproteobacteria</taxon>
        <taxon>Alteromonadales</taxon>
        <taxon>Alteromonadaceae</taxon>
        <taxon>Neptunicella</taxon>
    </lineage>
</organism>
<dbReference type="EMBL" id="JACNEP010000023">
    <property type="protein sequence ID" value="MBC3767684.1"/>
    <property type="molecule type" value="Genomic_DNA"/>
</dbReference>
<accession>A0A8J6IX45</accession>
<keyword evidence="2" id="KW-1185">Reference proteome</keyword>
<comment type="caution">
    <text evidence="1">The sequence shown here is derived from an EMBL/GenBank/DDBJ whole genome shotgun (WGS) entry which is preliminary data.</text>
</comment>
<protein>
    <submittedName>
        <fullName evidence="1">Uncharacterized protein</fullName>
    </submittedName>
</protein>
<proteinExistence type="predicted"/>
<evidence type="ECO:0000313" key="1">
    <source>
        <dbReference type="EMBL" id="MBC3767684.1"/>
    </source>
</evidence>
<reference evidence="1" key="1">
    <citation type="journal article" date="2018" name="Int. J. Syst. Evol. Microbiol.">
        <title>Neptunicella marina gen. nov., sp. nov., isolated from surface seawater.</title>
        <authorList>
            <person name="Liu X."/>
            <person name="Lai Q."/>
            <person name="Du Y."/>
            <person name="Zhang X."/>
            <person name="Liu Z."/>
            <person name="Sun F."/>
            <person name="Shao Z."/>
        </authorList>
    </citation>
    <scope>NUCLEOTIDE SEQUENCE</scope>
    <source>
        <strain evidence="1">S27-2</strain>
    </source>
</reference>
<sequence length="557" mass="63733">MKKLIFSFFLFFIVINVSYGGDIIKYRNEYTLKSFQTRPSLKTNLLGQYVEYNKSQVAIRTYDEFGMQNEIVASLVQHDGVDDIDVFYDRSTDEIWIVNIDYQENDTFRTFDKYKLIDGKILHLKSSPAFGKDKVNNVIGIFNSKIYVILGKPEEEGKLVELDENKNFNITKSITFPSAKFEAALSPDAKFLFLYSTPGAGMYEIGGIVANDQAEFIWNDFGDLNSIEPVFLSNDTFITKDYSGNSILNKFSSLDDSFSFEILDSVKPESLGINNSNSYRIYDDGILELTGDGGIINVFKLTLVDGEVLIKEIIGDKSWGNVYRVTTNGNIIDLYDSFELVDDAWRIKSINYLGLGFDQQFIFLSNGDETFKGDLYAVRINQSIELLKLSDVDNYAWNVVAQMQLDNKGIVTGTKIDSDIYLLQEDGTIKKFNINGHLESQNLISYPHLEQSHIEKFRDMVLVYGGQSVWLCDIDLTACYDNTPPVPEGASDYFTFTSFNNYLYALFSNYSHSTIGLFFDSKNIWRPWTYTVPKEYIYAVLTRLENKLLMDTKKQEY</sequence>
<dbReference type="AlphaFoldDB" id="A0A8J6IX45"/>
<reference evidence="1" key="2">
    <citation type="submission" date="2020-08" db="EMBL/GenBank/DDBJ databases">
        <authorList>
            <person name="Lai Q."/>
        </authorList>
    </citation>
    <scope>NUCLEOTIDE SEQUENCE</scope>
    <source>
        <strain evidence="1">S27-2</strain>
    </source>
</reference>
<gene>
    <name evidence="1" type="ORF">H8B19_17525</name>
</gene>
<name>A0A8J6IX45_9ALTE</name>
<dbReference type="RefSeq" id="WP_186508321.1">
    <property type="nucleotide sequence ID" value="NZ_JACNEP010000023.1"/>
</dbReference>
<evidence type="ECO:0000313" key="2">
    <source>
        <dbReference type="Proteomes" id="UP000601768"/>
    </source>
</evidence>
<dbReference type="Proteomes" id="UP000601768">
    <property type="component" value="Unassembled WGS sequence"/>
</dbReference>